<dbReference type="RefSeq" id="WP_101714083.1">
    <property type="nucleotide sequence ID" value="NZ_CP026100.1"/>
</dbReference>
<dbReference type="InterPro" id="IPR011102">
    <property type="entry name" value="Sig_transdc_His_kinase_HWE"/>
</dbReference>
<evidence type="ECO:0000259" key="16">
    <source>
        <dbReference type="PROSITE" id="PS50112"/>
    </source>
</evidence>
<evidence type="ECO:0000256" key="4">
    <source>
        <dbReference type="ARBA" id="ARBA00022553"/>
    </source>
</evidence>
<feature type="domain" description="PAC" evidence="17">
    <location>
        <begin position="207"/>
        <end position="258"/>
    </location>
</feature>
<evidence type="ECO:0000313" key="19">
    <source>
        <dbReference type="EMBL" id="PLR11253.1"/>
    </source>
</evidence>
<evidence type="ECO:0000256" key="3">
    <source>
        <dbReference type="ARBA" id="ARBA00022543"/>
    </source>
</evidence>
<dbReference type="InterPro" id="IPR001610">
    <property type="entry name" value="PAC"/>
</dbReference>
<keyword evidence="4" id="KW-0597">Phosphoprotein</keyword>
<reference evidence="19 20" key="1">
    <citation type="submission" date="2017-12" db="EMBL/GenBank/DDBJ databases">
        <title>The genome sequence of Caulobacter flavus CGMCC1 15093.</title>
        <authorList>
            <person name="Gao J."/>
            <person name="Mao X."/>
            <person name="Sun J."/>
        </authorList>
    </citation>
    <scope>NUCLEOTIDE SEQUENCE [LARGE SCALE GENOMIC DNA]</scope>
    <source>
        <strain evidence="19 20">CGMCC1 15093</strain>
    </source>
</reference>
<dbReference type="SMART" id="SM00911">
    <property type="entry name" value="HWE_HK"/>
    <property type="match status" value="1"/>
</dbReference>
<dbReference type="Gene3D" id="3.30.450.20">
    <property type="entry name" value="PAS domain"/>
    <property type="match status" value="2"/>
</dbReference>
<keyword evidence="10" id="KW-0547">Nucleotide-binding</keyword>
<evidence type="ECO:0000256" key="2">
    <source>
        <dbReference type="ARBA" id="ARBA00012438"/>
    </source>
</evidence>
<evidence type="ECO:0000259" key="17">
    <source>
        <dbReference type="PROSITE" id="PS50113"/>
    </source>
</evidence>
<evidence type="ECO:0000256" key="10">
    <source>
        <dbReference type="ARBA" id="ARBA00022741"/>
    </source>
</evidence>
<evidence type="ECO:0000256" key="14">
    <source>
        <dbReference type="ARBA" id="ARBA00023026"/>
    </source>
</evidence>
<keyword evidence="21" id="KW-1185">Reference proteome</keyword>
<evidence type="ECO:0000256" key="5">
    <source>
        <dbReference type="ARBA" id="ARBA00022606"/>
    </source>
</evidence>
<dbReference type="PANTHER" id="PTHR41523:SF7">
    <property type="entry name" value="HISTIDINE KINASE"/>
    <property type="match status" value="1"/>
</dbReference>
<name>A0A2N5CR96_9CAUL</name>
<reference evidence="18 21" key="2">
    <citation type="submission" date="2018-01" db="EMBL/GenBank/DDBJ databases">
        <title>Complete genome sequence of Caulobacter flavus RHGG3.</title>
        <authorList>
            <person name="Yang E."/>
        </authorList>
    </citation>
    <scope>NUCLEOTIDE SEQUENCE [LARGE SCALE GENOMIC DNA]</scope>
    <source>
        <strain evidence="18 21">RHGG3</strain>
    </source>
</reference>
<dbReference type="GO" id="GO:0005524">
    <property type="term" value="F:ATP binding"/>
    <property type="evidence" value="ECO:0007669"/>
    <property type="project" value="UniProtKB-KW"/>
</dbReference>
<dbReference type="Pfam" id="PF08448">
    <property type="entry name" value="PAS_4"/>
    <property type="match status" value="2"/>
</dbReference>
<keyword evidence="12" id="KW-0067">ATP-binding</keyword>
<keyword evidence="11 19" id="KW-0418">Kinase</keyword>
<keyword evidence="5" id="KW-0716">Sensory transduction</keyword>
<evidence type="ECO:0000256" key="13">
    <source>
        <dbReference type="ARBA" id="ARBA00022991"/>
    </source>
</evidence>
<dbReference type="CDD" id="cd00130">
    <property type="entry name" value="PAS"/>
    <property type="match status" value="1"/>
</dbReference>
<evidence type="ECO:0000256" key="8">
    <source>
        <dbReference type="ARBA" id="ARBA00022679"/>
    </source>
</evidence>
<keyword evidence="14" id="KW-0843">Virulence</keyword>
<dbReference type="SMART" id="SM00086">
    <property type="entry name" value="PAC"/>
    <property type="match status" value="2"/>
</dbReference>
<evidence type="ECO:0000313" key="21">
    <source>
        <dbReference type="Proteomes" id="UP000281192"/>
    </source>
</evidence>
<evidence type="ECO:0000256" key="9">
    <source>
        <dbReference type="ARBA" id="ARBA00022737"/>
    </source>
</evidence>
<keyword evidence="7" id="KW-0288">FMN</keyword>
<dbReference type="InterPro" id="IPR013656">
    <property type="entry name" value="PAS_4"/>
</dbReference>
<evidence type="ECO:0000256" key="15">
    <source>
        <dbReference type="ARBA" id="ARBA00023170"/>
    </source>
</evidence>
<evidence type="ECO:0000256" key="1">
    <source>
        <dbReference type="ARBA" id="ARBA00000085"/>
    </source>
</evidence>
<comment type="catalytic activity">
    <reaction evidence="1">
        <text>ATP + protein L-histidine = ADP + protein N-phospho-L-histidine.</text>
        <dbReference type="EC" id="2.7.13.3"/>
    </reaction>
</comment>
<dbReference type="PROSITE" id="PS50113">
    <property type="entry name" value="PAC"/>
    <property type="match status" value="1"/>
</dbReference>
<evidence type="ECO:0000256" key="7">
    <source>
        <dbReference type="ARBA" id="ARBA00022643"/>
    </source>
</evidence>
<dbReference type="Proteomes" id="UP000281192">
    <property type="component" value="Chromosome"/>
</dbReference>
<feature type="domain" description="PAS" evidence="16">
    <location>
        <begin position="133"/>
        <end position="203"/>
    </location>
</feature>
<gene>
    <name evidence="18" type="ORF">C1707_07425</name>
    <name evidence="19" type="ORF">CFHF_16470</name>
</gene>
<dbReference type="EMBL" id="CP026100">
    <property type="protein sequence ID" value="AYV46094.1"/>
    <property type="molecule type" value="Genomic_DNA"/>
</dbReference>
<dbReference type="SMART" id="SM00091">
    <property type="entry name" value="PAS"/>
    <property type="match status" value="1"/>
</dbReference>
<dbReference type="AlphaFoldDB" id="A0A2N5CR96"/>
<evidence type="ECO:0000313" key="18">
    <source>
        <dbReference type="EMBL" id="AYV46094.1"/>
    </source>
</evidence>
<evidence type="ECO:0000256" key="12">
    <source>
        <dbReference type="ARBA" id="ARBA00022840"/>
    </source>
</evidence>
<dbReference type="InterPro" id="IPR036890">
    <property type="entry name" value="HATPase_C_sf"/>
</dbReference>
<keyword evidence="3" id="KW-0600">Photoreceptor protein</keyword>
<dbReference type="Pfam" id="PF07536">
    <property type="entry name" value="HWE_HK"/>
    <property type="match status" value="1"/>
</dbReference>
<sequence length="473" mass="52003">MIDTVSPSLTTALKHAPMGIAIFDRSMRYLAHSTQYLTDQGLAPDLPLLGRVHYEVFPEIPQYWRDLHARVLTEGVELREDGGDRYVDRHGRVEWIRWSMAPWRTDEGAVGGLVLYTEVVTAAVEARLRLEAAEARYKAVFEQAAMGVARISPRGVFLEVNERFCAITRRTRENLVAGNAADLIAPRDLPGAQAHVRALLAGRLDTYAAERRLIAGDGELLWIRLTVSKVQPRGGLAYLVAIIADITARKAVEAEQERHQGQLRLLINELNHRVKNTLATVQSMAAQTLRNEPDPVTAFEKFELRLLGLSLAHDVLTRESWHGADLCEVAQRALAPFTAAAGRVSVTGPPCFLPPGGALTMSLVFHELATNALKYGALSNLEGSVAVAWRFDPATRALSLTWTETGGPAIAAPPARRGFGSRLIERSLRGELRGQARMDWRPEGLVCRLEAVAPLPNPPSPELGVVASLDERR</sequence>
<dbReference type="KEGG" id="cfh:C1707_07425"/>
<keyword evidence="13" id="KW-0157">Chromophore</keyword>
<dbReference type="InterPro" id="IPR035965">
    <property type="entry name" value="PAS-like_dom_sf"/>
</dbReference>
<dbReference type="GO" id="GO:0004673">
    <property type="term" value="F:protein histidine kinase activity"/>
    <property type="evidence" value="ECO:0007669"/>
    <property type="project" value="UniProtKB-EC"/>
</dbReference>
<evidence type="ECO:0000313" key="20">
    <source>
        <dbReference type="Proteomes" id="UP000234483"/>
    </source>
</evidence>
<dbReference type="PROSITE" id="PS50112">
    <property type="entry name" value="PAS"/>
    <property type="match status" value="1"/>
</dbReference>
<accession>A0A2N5CR96</accession>
<keyword evidence="6" id="KW-0285">Flavoprotein</keyword>
<dbReference type="NCBIfam" id="TIGR00229">
    <property type="entry name" value="sensory_box"/>
    <property type="match status" value="1"/>
</dbReference>
<keyword evidence="9" id="KW-0677">Repeat</keyword>
<evidence type="ECO:0000256" key="6">
    <source>
        <dbReference type="ARBA" id="ARBA00022630"/>
    </source>
</evidence>
<dbReference type="InterPro" id="IPR000014">
    <property type="entry name" value="PAS"/>
</dbReference>
<dbReference type="Gene3D" id="3.30.565.10">
    <property type="entry name" value="Histidine kinase-like ATPase, C-terminal domain"/>
    <property type="match status" value="1"/>
</dbReference>
<keyword evidence="15" id="KW-0675">Receptor</keyword>
<dbReference type="InterPro" id="IPR000700">
    <property type="entry name" value="PAS-assoc_C"/>
</dbReference>
<dbReference type="GO" id="GO:0009881">
    <property type="term" value="F:photoreceptor activity"/>
    <property type="evidence" value="ECO:0007669"/>
    <property type="project" value="UniProtKB-KW"/>
</dbReference>
<organism evidence="19 20">
    <name type="scientific">Caulobacter flavus</name>
    <dbReference type="NCBI Taxonomy" id="1679497"/>
    <lineage>
        <taxon>Bacteria</taxon>
        <taxon>Pseudomonadati</taxon>
        <taxon>Pseudomonadota</taxon>
        <taxon>Alphaproteobacteria</taxon>
        <taxon>Caulobacterales</taxon>
        <taxon>Caulobacteraceae</taxon>
        <taxon>Caulobacter</taxon>
    </lineage>
</organism>
<keyword evidence="8" id="KW-0808">Transferase</keyword>
<evidence type="ECO:0000256" key="11">
    <source>
        <dbReference type="ARBA" id="ARBA00022777"/>
    </source>
</evidence>
<dbReference type="OrthoDB" id="9760752at2"/>
<dbReference type="PANTHER" id="PTHR41523">
    <property type="entry name" value="TWO-COMPONENT SYSTEM SENSOR PROTEIN"/>
    <property type="match status" value="1"/>
</dbReference>
<proteinExistence type="predicted"/>
<dbReference type="EMBL" id="PJRQ01000035">
    <property type="protein sequence ID" value="PLR11253.1"/>
    <property type="molecule type" value="Genomic_DNA"/>
</dbReference>
<dbReference type="EC" id="2.7.13.3" evidence="2"/>
<dbReference type="Proteomes" id="UP000234483">
    <property type="component" value="Unassembled WGS sequence"/>
</dbReference>
<dbReference type="SUPFAM" id="SSF55785">
    <property type="entry name" value="PYP-like sensor domain (PAS domain)"/>
    <property type="match status" value="2"/>
</dbReference>
<protein>
    <recommendedName>
        <fullName evidence="2">histidine kinase</fullName>
        <ecNumber evidence="2">2.7.13.3</ecNumber>
    </recommendedName>
</protein>